<keyword evidence="4" id="KW-1185">Reference proteome</keyword>
<accession>A0ABW5P854</accession>
<dbReference type="EMBL" id="JBHUME010000002">
    <property type="protein sequence ID" value="MFD2611155.1"/>
    <property type="molecule type" value="Genomic_DNA"/>
</dbReference>
<keyword evidence="1" id="KW-0472">Membrane</keyword>
<protein>
    <submittedName>
        <fullName evidence="3">SHOCT domain-containing protein</fullName>
    </submittedName>
</protein>
<evidence type="ECO:0000313" key="4">
    <source>
        <dbReference type="Proteomes" id="UP001597541"/>
    </source>
</evidence>
<evidence type="ECO:0000259" key="2">
    <source>
        <dbReference type="Pfam" id="PF09851"/>
    </source>
</evidence>
<sequence>MFYRGRVKPSKGASLLGMIVGGIFVIIGFTTVLPTFGWFGIVWTLFALGIAISHAVNFFGRTGVANWDVEMQVPSAPTSTNDFESKLRKLEKLKQDGLISDEEYEDKRSQILNDIW</sequence>
<evidence type="ECO:0000313" key="3">
    <source>
        <dbReference type="EMBL" id="MFD2611155.1"/>
    </source>
</evidence>
<comment type="caution">
    <text evidence="3">The sequence shown here is derived from an EMBL/GenBank/DDBJ whole genome shotgun (WGS) entry which is preliminary data.</text>
</comment>
<feature type="transmembrane region" description="Helical" evidence="1">
    <location>
        <begin position="38"/>
        <end position="59"/>
    </location>
</feature>
<name>A0ABW5P854_9BACL</name>
<keyword evidence="1" id="KW-0812">Transmembrane</keyword>
<proteinExistence type="predicted"/>
<gene>
    <name evidence="3" type="ORF">ACFSUF_01800</name>
</gene>
<dbReference type="InterPro" id="IPR018649">
    <property type="entry name" value="SHOCT"/>
</dbReference>
<feature type="domain" description="SHOCT" evidence="2">
    <location>
        <begin position="86"/>
        <end position="112"/>
    </location>
</feature>
<dbReference type="RefSeq" id="WP_377599515.1">
    <property type="nucleotide sequence ID" value="NZ_JBHUME010000002.1"/>
</dbReference>
<dbReference type="Proteomes" id="UP001597541">
    <property type="component" value="Unassembled WGS sequence"/>
</dbReference>
<feature type="transmembrane region" description="Helical" evidence="1">
    <location>
        <begin position="12"/>
        <end position="32"/>
    </location>
</feature>
<organism evidence="3 4">
    <name type="scientific">Paenibacillus gansuensis</name>
    <dbReference type="NCBI Taxonomy" id="306542"/>
    <lineage>
        <taxon>Bacteria</taxon>
        <taxon>Bacillati</taxon>
        <taxon>Bacillota</taxon>
        <taxon>Bacilli</taxon>
        <taxon>Bacillales</taxon>
        <taxon>Paenibacillaceae</taxon>
        <taxon>Paenibacillus</taxon>
    </lineage>
</organism>
<reference evidence="4" key="1">
    <citation type="journal article" date="2019" name="Int. J. Syst. Evol. Microbiol.">
        <title>The Global Catalogue of Microorganisms (GCM) 10K type strain sequencing project: providing services to taxonomists for standard genome sequencing and annotation.</title>
        <authorList>
            <consortium name="The Broad Institute Genomics Platform"/>
            <consortium name="The Broad Institute Genome Sequencing Center for Infectious Disease"/>
            <person name="Wu L."/>
            <person name="Ma J."/>
        </authorList>
    </citation>
    <scope>NUCLEOTIDE SEQUENCE [LARGE SCALE GENOMIC DNA]</scope>
    <source>
        <strain evidence="4">KCTC 3950</strain>
    </source>
</reference>
<evidence type="ECO:0000256" key="1">
    <source>
        <dbReference type="SAM" id="Phobius"/>
    </source>
</evidence>
<keyword evidence="1" id="KW-1133">Transmembrane helix</keyword>
<dbReference type="Pfam" id="PF09851">
    <property type="entry name" value="SHOCT"/>
    <property type="match status" value="1"/>
</dbReference>